<proteinExistence type="predicted"/>
<feature type="compositionally biased region" description="Low complexity" evidence="1">
    <location>
        <begin position="62"/>
        <end position="71"/>
    </location>
</feature>
<name>A0A1N6G882_9BURK</name>
<dbReference type="AlphaFoldDB" id="A0A1N6G882"/>
<protein>
    <submittedName>
        <fullName evidence="2">Uncharacterized protein</fullName>
    </submittedName>
</protein>
<accession>A0A1N6G882</accession>
<feature type="region of interest" description="Disordered" evidence="1">
    <location>
        <begin position="38"/>
        <end position="71"/>
    </location>
</feature>
<dbReference type="EMBL" id="FSRM01000001">
    <property type="protein sequence ID" value="SIO03750.1"/>
    <property type="molecule type" value="Genomic_DNA"/>
</dbReference>
<reference evidence="2 3" key="1">
    <citation type="submission" date="2016-11" db="EMBL/GenBank/DDBJ databases">
        <authorList>
            <person name="Jaros S."/>
            <person name="Januszkiewicz K."/>
            <person name="Wedrychowicz H."/>
        </authorList>
    </citation>
    <scope>NUCLEOTIDE SEQUENCE [LARGE SCALE GENOMIC DNA]</scope>
    <source>
        <strain evidence="2 3">GAS86</strain>
    </source>
</reference>
<organism evidence="2 3">
    <name type="scientific">Paraburkholderia phenazinium</name>
    <dbReference type="NCBI Taxonomy" id="60549"/>
    <lineage>
        <taxon>Bacteria</taxon>
        <taxon>Pseudomonadati</taxon>
        <taxon>Pseudomonadota</taxon>
        <taxon>Betaproteobacteria</taxon>
        <taxon>Burkholderiales</taxon>
        <taxon>Burkholderiaceae</taxon>
        <taxon>Paraburkholderia</taxon>
    </lineage>
</organism>
<feature type="compositionally biased region" description="Polar residues" evidence="1">
    <location>
        <begin position="52"/>
        <end position="61"/>
    </location>
</feature>
<sequence>MQVVVQAAVRVTAQAAGQPTDEAAGQVTAQVARQFPVEDRSGLAGRPAAAVQCSNDPRQNPSASRSRSAAR</sequence>
<dbReference type="Proteomes" id="UP000184693">
    <property type="component" value="Unassembled WGS sequence"/>
</dbReference>
<evidence type="ECO:0000313" key="2">
    <source>
        <dbReference type="EMBL" id="SIO03750.1"/>
    </source>
</evidence>
<evidence type="ECO:0000256" key="1">
    <source>
        <dbReference type="SAM" id="MobiDB-lite"/>
    </source>
</evidence>
<evidence type="ECO:0000313" key="3">
    <source>
        <dbReference type="Proteomes" id="UP000184693"/>
    </source>
</evidence>
<gene>
    <name evidence="2" type="ORF">SAMN05444168_2198</name>
</gene>